<feature type="transmembrane region" description="Helical" evidence="2">
    <location>
        <begin position="533"/>
        <end position="551"/>
    </location>
</feature>
<organism evidence="3 4">
    <name type="scientific">Myriangium duriaei CBS 260.36</name>
    <dbReference type="NCBI Taxonomy" id="1168546"/>
    <lineage>
        <taxon>Eukaryota</taxon>
        <taxon>Fungi</taxon>
        <taxon>Dikarya</taxon>
        <taxon>Ascomycota</taxon>
        <taxon>Pezizomycotina</taxon>
        <taxon>Dothideomycetes</taxon>
        <taxon>Dothideomycetidae</taxon>
        <taxon>Myriangiales</taxon>
        <taxon>Myriangiaceae</taxon>
        <taxon>Myriangium</taxon>
    </lineage>
</organism>
<reference evidence="3" key="1">
    <citation type="journal article" date="2020" name="Stud. Mycol.">
        <title>101 Dothideomycetes genomes: a test case for predicting lifestyles and emergence of pathogens.</title>
        <authorList>
            <person name="Haridas S."/>
            <person name="Albert R."/>
            <person name="Binder M."/>
            <person name="Bloem J."/>
            <person name="Labutti K."/>
            <person name="Salamov A."/>
            <person name="Andreopoulos B."/>
            <person name="Baker S."/>
            <person name="Barry K."/>
            <person name="Bills G."/>
            <person name="Bluhm B."/>
            <person name="Cannon C."/>
            <person name="Castanera R."/>
            <person name="Culley D."/>
            <person name="Daum C."/>
            <person name="Ezra D."/>
            <person name="Gonzalez J."/>
            <person name="Henrissat B."/>
            <person name="Kuo A."/>
            <person name="Liang C."/>
            <person name="Lipzen A."/>
            <person name="Lutzoni F."/>
            <person name="Magnuson J."/>
            <person name="Mondo S."/>
            <person name="Nolan M."/>
            <person name="Ohm R."/>
            <person name="Pangilinan J."/>
            <person name="Park H.-J."/>
            <person name="Ramirez L."/>
            <person name="Alfaro M."/>
            <person name="Sun H."/>
            <person name="Tritt A."/>
            <person name="Yoshinaga Y."/>
            <person name="Zwiers L.-H."/>
            <person name="Turgeon B."/>
            <person name="Goodwin S."/>
            <person name="Spatafora J."/>
            <person name="Crous P."/>
            <person name="Grigoriev I."/>
        </authorList>
    </citation>
    <scope>NUCLEOTIDE SEQUENCE</scope>
    <source>
        <strain evidence="3">CBS 260.36</strain>
    </source>
</reference>
<feature type="transmembrane region" description="Helical" evidence="2">
    <location>
        <begin position="415"/>
        <end position="435"/>
    </location>
</feature>
<evidence type="ECO:0000313" key="4">
    <source>
        <dbReference type="Proteomes" id="UP000799439"/>
    </source>
</evidence>
<dbReference type="AlphaFoldDB" id="A0A9P4IWN7"/>
<keyword evidence="2" id="KW-0472">Membrane</keyword>
<dbReference type="Pfam" id="PF06772">
    <property type="entry name" value="LtrA"/>
    <property type="match status" value="1"/>
</dbReference>
<feature type="region of interest" description="Disordered" evidence="1">
    <location>
        <begin position="156"/>
        <end position="181"/>
    </location>
</feature>
<sequence length="669" mass="75387">MAGPSDPEKTAGFQSEIAESAPRANDHHHHVHARERLRRFLHPDGRTIHVADTPQHAKRLRKQLEDQSSDEPFDIHISGSPEHLDALKQTRSHHEQHQERLRTQHCELYKQFESVRGALDNLSGELDRVNAQGISLDAHFSRFGYDAHIKSYDDAEESSHYGSQTPPASLHERRRRSSASDKDSVEPLRLFNVPVVRQYFYKGVLWRATESQEVQSFELFIDLLYVGIIAINGDAAAEQADGLSLLRFVITFTLSWKIWNDIALLISWFKNEDVFQRVSILFLLVCLFGYTTNITRAFDGTYPTLIGFHLAARVYSTIYLALVAFLVAMVRPIMIMYTVTSVLGIVLWVGSIHVDWPYQLVVIWLAIAVDISGPSLWVFGRIFARLLGKQAMSRYEKLFEVFPALNIEHRVERTGAFVTLVFGYTVVAILYQSTVNGIDGFFGKGSLGLVQCFFFNWLYFEFDNANLSKHAIRRAKWSAFLWGMAHLPFIMAFVLSGGALARLVVAHDCQDTNVEHITEEYQARSESEIGSGIRWFYCGGMGISLILMGIIALSNIHKESKVDRLRKRHRLAIRLAVGIVIICLAKAERLNSLDLIGIVTALIGLVLITELWAASGASEKLFEWSKTTQYTGRCDKKSFNALADGKVDIHGETLFESGSREGGLGIAPL</sequence>
<keyword evidence="4" id="KW-1185">Reference proteome</keyword>
<dbReference type="PANTHER" id="PTHR36840:SF1">
    <property type="entry name" value="BLL5714 PROTEIN"/>
    <property type="match status" value="1"/>
</dbReference>
<evidence type="ECO:0008006" key="5">
    <source>
        <dbReference type="Google" id="ProtNLM"/>
    </source>
</evidence>
<proteinExistence type="predicted"/>
<feature type="transmembrane region" description="Helical" evidence="2">
    <location>
        <begin position="360"/>
        <end position="384"/>
    </location>
</feature>
<feature type="region of interest" description="Disordered" evidence="1">
    <location>
        <begin position="1"/>
        <end position="34"/>
    </location>
</feature>
<feature type="transmembrane region" description="Helical" evidence="2">
    <location>
        <begin position="278"/>
        <end position="298"/>
    </location>
</feature>
<keyword evidence="2" id="KW-1133">Transmembrane helix</keyword>
<gene>
    <name evidence="3" type="ORF">K461DRAFT_281165</name>
</gene>
<feature type="transmembrane region" description="Helical" evidence="2">
    <location>
        <begin position="335"/>
        <end position="354"/>
    </location>
</feature>
<feature type="transmembrane region" description="Helical" evidence="2">
    <location>
        <begin position="441"/>
        <end position="460"/>
    </location>
</feature>
<feature type="transmembrane region" description="Helical" evidence="2">
    <location>
        <begin position="593"/>
        <end position="613"/>
    </location>
</feature>
<accession>A0A9P4IWN7</accession>
<keyword evidence="2" id="KW-0812">Transmembrane</keyword>
<evidence type="ECO:0000313" key="3">
    <source>
        <dbReference type="EMBL" id="KAF2149931.1"/>
    </source>
</evidence>
<evidence type="ECO:0000256" key="1">
    <source>
        <dbReference type="SAM" id="MobiDB-lite"/>
    </source>
</evidence>
<dbReference type="PANTHER" id="PTHR36840">
    <property type="entry name" value="BLL5714 PROTEIN"/>
    <property type="match status" value="1"/>
</dbReference>
<feature type="transmembrane region" description="Helical" evidence="2">
    <location>
        <begin position="310"/>
        <end position="328"/>
    </location>
</feature>
<dbReference type="EMBL" id="ML996090">
    <property type="protein sequence ID" value="KAF2149931.1"/>
    <property type="molecule type" value="Genomic_DNA"/>
</dbReference>
<comment type="caution">
    <text evidence="3">The sequence shown here is derived from an EMBL/GenBank/DDBJ whole genome shotgun (WGS) entry which is preliminary data.</text>
</comment>
<feature type="transmembrane region" description="Helical" evidence="2">
    <location>
        <begin position="571"/>
        <end position="587"/>
    </location>
</feature>
<feature type="transmembrane region" description="Helical" evidence="2">
    <location>
        <begin position="480"/>
        <end position="505"/>
    </location>
</feature>
<dbReference type="Proteomes" id="UP000799439">
    <property type="component" value="Unassembled WGS sequence"/>
</dbReference>
<dbReference type="InterPro" id="IPR010640">
    <property type="entry name" value="Low_temperature_requirement_A"/>
</dbReference>
<evidence type="ECO:0000256" key="2">
    <source>
        <dbReference type="SAM" id="Phobius"/>
    </source>
</evidence>
<name>A0A9P4IWN7_9PEZI</name>
<protein>
    <recommendedName>
        <fullName evidence="5">Low temperature requirement protein LtrA</fullName>
    </recommendedName>
</protein>
<dbReference type="OrthoDB" id="191995at2759"/>